<name>A0AAV0WUA6_9HEMI</name>
<evidence type="ECO:0000256" key="2">
    <source>
        <dbReference type="SAM" id="Phobius"/>
    </source>
</evidence>
<organism evidence="3 4">
    <name type="scientific">Macrosiphum euphorbiae</name>
    <name type="common">potato aphid</name>
    <dbReference type="NCBI Taxonomy" id="13131"/>
    <lineage>
        <taxon>Eukaryota</taxon>
        <taxon>Metazoa</taxon>
        <taxon>Ecdysozoa</taxon>
        <taxon>Arthropoda</taxon>
        <taxon>Hexapoda</taxon>
        <taxon>Insecta</taxon>
        <taxon>Pterygota</taxon>
        <taxon>Neoptera</taxon>
        <taxon>Paraneoptera</taxon>
        <taxon>Hemiptera</taxon>
        <taxon>Sternorrhyncha</taxon>
        <taxon>Aphidomorpha</taxon>
        <taxon>Aphidoidea</taxon>
        <taxon>Aphididae</taxon>
        <taxon>Macrosiphini</taxon>
        <taxon>Macrosiphum</taxon>
    </lineage>
</organism>
<evidence type="ECO:0000313" key="3">
    <source>
        <dbReference type="EMBL" id="CAI6359530.1"/>
    </source>
</evidence>
<gene>
    <name evidence="3" type="ORF">MEUPH1_LOCUS14931</name>
</gene>
<comment type="caution">
    <text evidence="3">The sequence shown here is derived from an EMBL/GenBank/DDBJ whole genome shotgun (WGS) entry which is preliminary data.</text>
</comment>
<sequence>MVKIQFSVKNAFIQKYILFLTVACMVMTFMDMMNRIHYIGASYAIGAILMGITNHIHNSLSITGIGCVLDLLHLIFRSSNSSWNSVRYFQFIIHFLAIVYELIYMTMLHCYWQYTEATKNISQTSWLKNQTILPIKLGQSSAAAVNPTEPAMDDPVAHEPNVAASNSIAETLEPIEMTKTSQVLTEPNVTILEPNAVSEPSVETEPTKATEITSNSVPVSEPTLSSTEPSAGTQNAIAEILQPTETPEPGENAAELSGADSITPIQEPNSAALDSIVETHNPVSETETDERNQEYSVSTPETKEEKQ</sequence>
<feature type="transmembrane region" description="Helical" evidence="2">
    <location>
        <begin position="36"/>
        <end position="52"/>
    </location>
</feature>
<keyword evidence="4" id="KW-1185">Reference proteome</keyword>
<feature type="compositionally biased region" description="Polar residues" evidence="1">
    <location>
        <begin position="210"/>
        <end position="236"/>
    </location>
</feature>
<feature type="transmembrane region" description="Helical" evidence="2">
    <location>
        <begin position="12"/>
        <end position="30"/>
    </location>
</feature>
<dbReference type="Proteomes" id="UP001160148">
    <property type="component" value="Unassembled WGS sequence"/>
</dbReference>
<evidence type="ECO:0000256" key="1">
    <source>
        <dbReference type="SAM" id="MobiDB-lite"/>
    </source>
</evidence>
<feature type="transmembrane region" description="Helical" evidence="2">
    <location>
        <begin position="59"/>
        <end position="76"/>
    </location>
</feature>
<feature type="region of interest" description="Disordered" evidence="1">
    <location>
        <begin position="195"/>
        <end position="307"/>
    </location>
</feature>
<evidence type="ECO:0000313" key="4">
    <source>
        <dbReference type="Proteomes" id="UP001160148"/>
    </source>
</evidence>
<accession>A0AAV0WUA6</accession>
<dbReference type="EMBL" id="CARXXK010000002">
    <property type="protein sequence ID" value="CAI6359530.1"/>
    <property type="molecule type" value="Genomic_DNA"/>
</dbReference>
<keyword evidence="2" id="KW-1133">Transmembrane helix</keyword>
<reference evidence="3 4" key="1">
    <citation type="submission" date="2023-01" db="EMBL/GenBank/DDBJ databases">
        <authorList>
            <person name="Whitehead M."/>
        </authorList>
    </citation>
    <scope>NUCLEOTIDE SEQUENCE [LARGE SCALE GENOMIC DNA]</scope>
</reference>
<keyword evidence="2" id="KW-0472">Membrane</keyword>
<dbReference type="AlphaFoldDB" id="A0AAV0WUA6"/>
<protein>
    <submittedName>
        <fullName evidence="3">Uncharacterized protein</fullName>
    </submittedName>
</protein>
<feature type="transmembrane region" description="Helical" evidence="2">
    <location>
        <begin position="88"/>
        <end position="112"/>
    </location>
</feature>
<proteinExistence type="predicted"/>
<keyword evidence="2" id="KW-0812">Transmembrane</keyword>